<dbReference type="InterPro" id="IPR041588">
    <property type="entry name" value="Integrase_H2C2"/>
</dbReference>
<evidence type="ECO:0000313" key="2">
    <source>
        <dbReference type="EMBL" id="PVU89342.1"/>
    </source>
</evidence>
<dbReference type="OrthoDB" id="5592268at2759"/>
<protein>
    <recommendedName>
        <fullName evidence="1">Integrase zinc-binding domain-containing protein</fullName>
    </recommendedName>
</protein>
<feature type="domain" description="Integrase zinc-binding" evidence="1">
    <location>
        <begin position="51"/>
        <end position="104"/>
    </location>
</feature>
<dbReference type="STRING" id="133385.A0A2T9YAH4"/>
<dbReference type="Pfam" id="PF17921">
    <property type="entry name" value="Integrase_H2C2"/>
    <property type="match status" value="1"/>
</dbReference>
<dbReference type="EMBL" id="MBFR01000320">
    <property type="protein sequence ID" value="PVU89342.1"/>
    <property type="molecule type" value="Genomic_DNA"/>
</dbReference>
<dbReference type="Proteomes" id="UP000245383">
    <property type="component" value="Unassembled WGS sequence"/>
</dbReference>
<evidence type="ECO:0000313" key="3">
    <source>
        <dbReference type="Proteomes" id="UP000245383"/>
    </source>
</evidence>
<dbReference type="PANTHER" id="PTHR37984:SF5">
    <property type="entry name" value="PROTEIN NYNRIN-LIKE"/>
    <property type="match status" value="1"/>
</dbReference>
<gene>
    <name evidence="2" type="ORF">BB561_005411</name>
</gene>
<reference evidence="2 3" key="1">
    <citation type="journal article" date="2018" name="MBio">
        <title>Comparative Genomics Reveals the Core Gene Toolbox for the Fungus-Insect Symbiosis.</title>
        <authorList>
            <person name="Wang Y."/>
            <person name="Stata M."/>
            <person name="Wang W."/>
            <person name="Stajich J.E."/>
            <person name="White M.M."/>
            <person name="Moncalvo J.M."/>
        </authorList>
    </citation>
    <scope>NUCLEOTIDE SEQUENCE [LARGE SCALE GENOMIC DNA]</scope>
    <source>
        <strain evidence="2 3">SWE-8-4</strain>
    </source>
</reference>
<dbReference type="InterPro" id="IPR050951">
    <property type="entry name" value="Retrovirus_Pol_polyprotein"/>
</dbReference>
<dbReference type="SUPFAM" id="SSF53098">
    <property type="entry name" value="Ribonuclease H-like"/>
    <property type="match status" value="1"/>
</dbReference>
<dbReference type="AlphaFoldDB" id="A0A2T9YAH4"/>
<name>A0A2T9YAH4_9FUNG</name>
<dbReference type="InterPro" id="IPR012337">
    <property type="entry name" value="RNaseH-like_sf"/>
</dbReference>
<sequence length="253" mass="29322">MRQKLNTLRVIQKLLQRFDLVNINTQEETNLNIRQGLIENFIDGKLVENVEEENINKIINEYHISMAHLGIHSIYQIMKMRVWFSNMKERIAGVIKECIPCQVQGRSSGTATSVLPLSITMRFFSCWGIDFTGLLKQSRKADFIYKKIFVTYGAPEKIVSDREVQFISNTKRANGVIGKILAKLTFKDKTRWDEFLKIAVWATRIRTHSVTKVSPISNLEIARKKAKDLMTKRHEKTNKIKELYEPVSGFNND</sequence>
<accession>A0A2T9YAH4</accession>
<organism evidence="2 3">
    <name type="scientific">Smittium simulii</name>
    <dbReference type="NCBI Taxonomy" id="133385"/>
    <lineage>
        <taxon>Eukaryota</taxon>
        <taxon>Fungi</taxon>
        <taxon>Fungi incertae sedis</taxon>
        <taxon>Zoopagomycota</taxon>
        <taxon>Kickxellomycotina</taxon>
        <taxon>Harpellomycetes</taxon>
        <taxon>Harpellales</taxon>
        <taxon>Legeriomycetaceae</taxon>
        <taxon>Smittium</taxon>
    </lineage>
</organism>
<dbReference type="GO" id="GO:0003676">
    <property type="term" value="F:nucleic acid binding"/>
    <property type="evidence" value="ECO:0007669"/>
    <property type="project" value="InterPro"/>
</dbReference>
<dbReference type="PANTHER" id="PTHR37984">
    <property type="entry name" value="PROTEIN CBG26694"/>
    <property type="match status" value="1"/>
</dbReference>
<comment type="caution">
    <text evidence="2">The sequence shown here is derived from an EMBL/GenBank/DDBJ whole genome shotgun (WGS) entry which is preliminary data.</text>
</comment>
<evidence type="ECO:0000259" key="1">
    <source>
        <dbReference type="Pfam" id="PF17921"/>
    </source>
</evidence>
<dbReference type="Gene3D" id="1.10.340.70">
    <property type="match status" value="1"/>
</dbReference>
<dbReference type="Gene3D" id="3.30.420.10">
    <property type="entry name" value="Ribonuclease H-like superfamily/Ribonuclease H"/>
    <property type="match status" value="1"/>
</dbReference>
<keyword evidence="3" id="KW-1185">Reference proteome</keyword>
<dbReference type="InterPro" id="IPR036397">
    <property type="entry name" value="RNaseH_sf"/>
</dbReference>
<proteinExistence type="predicted"/>